<name>A0A0K9PCG2_ZOSMR</name>
<dbReference type="STRING" id="29655.A0A0K9PCG2"/>
<dbReference type="OrthoDB" id="278212at2759"/>
<dbReference type="InterPro" id="IPR003428">
    <property type="entry name" value="MAM33"/>
</dbReference>
<reference evidence="2" key="1">
    <citation type="journal article" date="2016" name="Nature">
        <title>The genome of the seagrass Zostera marina reveals angiosperm adaptation to the sea.</title>
        <authorList>
            <person name="Olsen J.L."/>
            <person name="Rouze P."/>
            <person name="Verhelst B."/>
            <person name="Lin Y.-C."/>
            <person name="Bayer T."/>
            <person name="Collen J."/>
            <person name="Dattolo E."/>
            <person name="De Paoli E."/>
            <person name="Dittami S."/>
            <person name="Maumus F."/>
            <person name="Michel G."/>
            <person name="Kersting A."/>
            <person name="Lauritano C."/>
            <person name="Lohaus R."/>
            <person name="Toepel M."/>
            <person name="Tonon T."/>
            <person name="Vanneste K."/>
            <person name="Amirebrahimi M."/>
            <person name="Brakel J."/>
            <person name="Bostroem C."/>
            <person name="Chovatia M."/>
            <person name="Grimwood J."/>
            <person name="Jenkins J.W."/>
            <person name="Jueterbock A."/>
            <person name="Mraz A."/>
            <person name="Stam W.T."/>
            <person name="Tice H."/>
            <person name="Bornberg-Bauer E."/>
            <person name="Green P.J."/>
            <person name="Pearson G.A."/>
            <person name="Procaccini G."/>
            <person name="Duarte C.M."/>
            <person name="Schmutz J."/>
            <person name="Reusch T.B.H."/>
            <person name="Van de Peer Y."/>
        </authorList>
    </citation>
    <scope>NUCLEOTIDE SEQUENCE [LARGE SCALE GENOMIC DNA]</scope>
    <source>
        <strain evidence="2">cv. Finnish</strain>
    </source>
</reference>
<proteinExistence type="predicted"/>
<dbReference type="EMBL" id="LFYR01000960">
    <property type="protein sequence ID" value="KMZ66641.1"/>
    <property type="molecule type" value="Genomic_DNA"/>
</dbReference>
<comment type="caution">
    <text evidence="1">The sequence shown here is derived from an EMBL/GenBank/DDBJ whole genome shotgun (WGS) entry which is preliminary data.</text>
</comment>
<dbReference type="PANTHER" id="PTHR31365">
    <property type="entry name" value="EXPRESSED PROTEIN"/>
    <property type="match status" value="1"/>
</dbReference>
<evidence type="ECO:0000313" key="1">
    <source>
        <dbReference type="EMBL" id="KMZ66641.1"/>
    </source>
</evidence>
<gene>
    <name evidence="1" type="ORF">ZOSMA_290G00120</name>
</gene>
<dbReference type="GO" id="GO:0005759">
    <property type="term" value="C:mitochondrial matrix"/>
    <property type="evidence" value="ECO:0007669"/>
    <property type="project" value="InterPro"/>
</dbReference>
<organism evidence="1 2">
    <name type="scientific">Zostera marina</name>
    <name type="common">Eelgrass</name>
    <dbReference type="NCBI Taxonomy" id="29655"/>
    <lineage>
        <taxon>Eukaryota</taxon>
        <taxon>Viridiplantae</taxon>
        <taxon>Streptophyta</taxon>
        <taxon>Embryophyta</taxon>
        <taxon>Tracheophyta</taxon>
        <taxon>Spermatophyta</taxon>
        <taxon>Magnoliopsida</taxon>
        <taxon>Liliopsida</taxon>
        <taxon>Zosteraceae</taxon>
        <taxon>Zostera</taxon>
    </lineage>
</organism>
<sequence length="240" mass="27354">MLKKISISASNFVLYRKHYCFQARSLSSMIKKQKKSDMKSGNAGTGIASAVDGIVLRSLKDHYLEASKMAPPPKMNPPAPFEILKGALEHRYPGTAAVLRRTYNDGNESIDISVMRLANFISEVDEEEEEINQLFLHVDVTKKGCNDATHFLCALYPDAIGIHSVRFGPRSLTTNNIHDNHSRSFQELDQKLQDAFHMYIEERGINESLFPFLQAWLYVKDHRNLMRWFKSVGSFVNQSK</sequence>
<dbReference type="OMA" id="QFICDLY"/>
<dbReference type="SUPFAM" id="SSF54529">
    <property type="entry name" value="Mitochondrial glycoprotein MAM33-like"/>
    <property type="match status" value="1"/>
</dbReference>
<dbReference type="InterPro" id="IPR036561">
    <property type="entry name" value="MAM33_sf"/>
</dbReference>
<dbReference type="Gene3D" id="3.10.280.10">
    <property type="entry name" value="Mitochondrial glycoprotein"/>
    <property type="match status" value="1"/>
</dbReference>
<dbReference type="Proteomes" id="UP000036987">
    <property type="component" value="Unassembled WGS sequence"/>
</dbReference>
<protein>
    <submittedName>
        <fullName evidence="1">Mitochondrial glycoprotein family protein-like</fullName>
    </submittedName>
</protein>
<dbReference type="PANTHER" id="PTHR31365:SF2">
    <property type="entry name" value="OS01G0771100 PROTEIN"/>
    <property type="match status" value="1"/>
</dbReference>
<keyword evidence="2" id="KW-1185">Reference proteome</keyword>
<accession>A0A0K9PCG2</accession>
<evidence type="ECO:0000313" key="2">
    <source>
        <dbReference type="Proteomes" id="UP000036987"/>
    </source>
</evidence>
<dbReference type="AlphaFoldDB" id="A0A0K9PCG2"/>
<dbReference type="Pfam" id="PF02330">
    <property type="entry name" value="MAM33"/>
    <property type="match status" value="1"/>
</dbReference>